<dbReference type="PANTHER" id="PTHR40056">
    <property type="entry name" value="HYPOTHETICAL CYTOSOLIC PROTEIN"/>
    <property type="match status" value="1"/>
</dbReference>
<gene>
    <name evidence="1" type="ORF">CLTHE_22280</name>
</gene>
<evidence type="ECO:0008006" key="3">
    <source>
        <dbReference type="Google" id="ProtNLM"/>
    </source>
</evidence>
<sequence>MDKDKILELIKNLNLDKNIELDEIPEIDLYMDQVIQMFESKYSDMRRNEDEKVLTKTMINNYAKGKLLMPIKNKKYSKEHIILMNLIYNLKGTLSISDIKLVLNDLVNESDSDHIRDLYSKFIKTSESDLRHFEKENIDRFEEINSNDNDKFDKNFLMLCSVINMSNMYRKLGEKLIDELFDKGDEN</sequence>
<reference evidence="1 2" key="1">
    <citation type="submission" date="2016-02" db="EMBL/GenBank/DDBJ databases">
        <title>Genome sequence of Clostridium thermobutyricum DSM 4928.</title>
        <authorList>
            <person name="Poehlein A."/>
            <person name="Daniel R."/>
        </authorList>
    </citation>
    <scope>NUCLEOTIDE SEQUENCE [LARGE SCALE GENOMIC DNA]</scope>
    <source>
        <strain evidence="1 2">DSM 4928</strain>
    </source>
</reference>
<evidence type="ECO:0000313" key="1">
    <source>
        <dbReference type="EMBL" id="OPX46990.1"/>
    </source>
</evidence>
<dbReference type="RefSeq" id="WP_080023488.1">
    <property type="nucleotide sequence ID" value="NZ_LTAY01000059.1"/>
</dbReference>
<organism evidence="1 2">
    <name type="scientific">Clostridium thermobutyricum DSM 4928</name>
    <dbReference type="NCBI Taxonomy" id="1121339"/>
    <lineage>
        <taxon>Bacteria</taxon>
        <taxon>Bacillati</taxon>
        <taxon>Bacillota</taxon>
        <taxon>Clostridia</taxon>
        <taxon>Eubacteriales</taxon>
        <taxon>Clostridiaceae</taxon>
        <taxon>Clostridium</taxon>
    </lineage>
</organism>
<name>A0A1V4SSX8_9CLOT</name>
<proteinExistence type="predicted"/>
<accession>A0A1V4SSX8</accession>
<dbReference type="AlphaFoldDB" id="A0A1V4SSX8"/>
<dbReference type="Pfam" id="PF08876">
    <property type="entry name" value="DUF1836"/>
    <property type="match status" value="1"/>
</dbReference>
<dbReference type="OrthoDB" id="3191472at2"/>
<dbReference type="Proteomes" id="UP000191448">
    <property type="component" value="Unassembled WGS sequence"/>
</dbReference>
<dbReference type="InterPro" id="IPR014975">
    <property type="entry name" value="DUF1836"/>
</dbReference>
<dbReference type="PANTHER" id="PTHR40056:SF1">
    <property type="entry name" value="DUF1836 DOMAIN-CONTAINING PROTEIN"/>
    <property type="match status" value="1"/>
</dbReference>
<protein>
    <recommendedName>
        <fullName evidence="3">DUF1836 domain-containing protein</fullName>
    </recommendedName>
</protein>
<dbReference type="EMBL" id="LTAY01000059">
    <property type="protein sequence ID" value="OPX46990.1"/>
    <property type="molecule type" value="Genomic_DNA"/>
</dbReference>
<comment type="caution">
    <text evidence="1">The sequence shown here is derived from an EMBL/GenBank/DDBJ whole genome shotgun (WGS) entry which is preliminary data.</text>
</comment>
<evidence type="ECO:0000313" key="2">
    <source>
        <dbReference type="Proteomes" id="UP000191448"/>
    </source>
</evidence>